<evidence type="ECO:0000256" key="6">
    <source>
        <dbReference type="ARBA" id="ARBA00023136"/>
    </source>
</evidence>
<reference evidence="12" key="1">
    <citation type="submission" date="2025-08" db="UniProtKB">
        <authorList>
            <consortium name="RefSeq"/>
        </authorList>
    </citation>
    <scope>IDENTIFICATION</scope>
    <source>
        <tissue evidence="12">Gonads</tissue>
    </source>
</reference>
<dbReference type="PANTHER" id="PTHR11388:SF160">
    <property type="entry name" value="SOLUTE CARRIER ORGANIC ANION TRANSPORTER FAMILY MEMBER"/>
    <property type="match status" value="1"/>
</dbReference>
<dbReference type="SUPFAM" id="SSF103473">
    <property type="entry name" value="MFS general substrate transporter"/>
    <property type="match status" value="1"/>
</dbReference>
<comment type="similarity">
    <text evidence="2 8">Belongs to the organo anion transporter (TC 2.A.60) family.</text>
</comment>
<evidence type="ECO:0000313" key="12">
    <source>
        <dbReference type="RefSeq" id="XP_013409397.1"/>
    </source>
</evidence>
<feature type="domain" description="Major facilitator superfamily (MFS) profile" evidence="9">
    <location>
        <begin position="67"/>
        <end position="655"/>
    </location>
</feature>
<keyword evidence="8" id="KW-0813">Transport</keyword>
<feature type="transmembrane region" description="Helical" evidence="8">
    <location>
        <begin position="421"/>
        <end position="440"/>
    </location>
</feature>
<evidence type="ECO:0000313" key="11">
    <source>
        <dbReference type="Proteomes" id="UP000085678"/>
    </source>
</evidence>
<dbReference type="Proteomes" id="UP000085678">
    <property type="component" value="Unplaced"/>
</dbReference>
<dbReference type="PROSITE" id="PS51465">
    <property type="entry name" value="KAZAL_2"/>
    <property type="match status" value="1"/>
</dbReference>
<evidence type="ECO:0000259" key="10">
    <source>
        <dbReference type="PROSITE" id="PS51465"/>
    </source>
</evidence>
<dbReference type="PROSITE" id="PS50850">
    <property type="entry name" value="MFS"/>
    <property type="match status" value="1"/>
</dbReference>
<dbReference type="GeneID" id="106172983"/>
<dbReference type="CDD" id="cd17403">
    <property type="entry name" value="MFS_SLCO4_OATP4"/>
    <property type="match status" value="1"/>
</dbReference>
<proteinExistence type="inferred from homology"/>
<feature type="transmembrane region" description="Helical" evidence="8">
    <location>
        <begin position="581"/>
        <end position="603"/>
    </location>
</feature>
<dbReference type="GO" id="GO:0006811">
    <property type="term" value="P:monoatomic ion transport"/>
    <property type="evidence" value="ECO:0007669"/>
    <property type="project" value="UniProtKB-KW"/>
</dbReference>
<dbReference type="Gene3D" id="1.20.1250.20">
    <property type="entry name" value="MFS general substrate transporter like domains"/>
    <property type="match status" value="1"/>
</dbReference>
<protein>
    <recommendedName>
        <fullName evidence="8">Solute carrier organic anion transporter family member</fullName>
    </recommendedName>
</protein>
<dbReference type="PANTHER" id="PTHR11388">
    <property type="entry name" value="ORGANIC ANION TRANSPORTER"/>
    <property type="match status" value="1"/>
</dbReference>
<dbReference type="AlphaFoldDB" id="A0A1S3JG72"/>
<keyword evidence="5 8" id="KW-1133">Transmembrane helix</keyword>
<gene>
    <name evidence="12" type="primary">LOC106172983</name>
</gene>
<name>A0A1S3JG72_LINAN</name>
<evidence type="ECO:0000256" key="5">
    <source>
        <dbReference type="ARBA" id="ARBA00022989"/>
    </source>
</evidence>
<evidence type="ECO:0000256" key="2">
    <source>
        <dbReference type="ARBA" id="ARBA00009657"/>
    </source>
</evidence>
<organism evidence="11 12">
    <name type="scientific">Lingula anatina</name>
    <name type="common">Brachiopod</name>
    <name type="synonym">Lingula unguis</name>
    <dbReference type="NCBI Taxonomy" id="7574"/>
    <lineage>
        <taxon>Eukaryota</taxon>
        <taxon>Metazoa</taxon>
        <taxon>Spiralia</taxon>
        <taxon>Lophotrochozoa</taxon>
        <taxon>Brachiopoda</taxon>
        <taxon>Linguliformea</taxon>
        <taxon>Lingulata</taxon>
        <taxon>Lingulida</taxon>
        <taxon>Linguloidea</taxon>
        <taxon>Lingulidae</taxon>
        <taxon>Lingula</taxon>
    </lineage>
</organism>
<sequence length="689" mass="74528">MPSKGFELKRTSDNGYMSTEIDDPVRQKAIEAEADREFRLEPEFPPGCGYRGCRPGWLQVCNNPKAFLVFMCWFTTIQGLVVNGINNVNTTSVERRFNLPSSRVGLVSSAYDIAAGTTVILISYFGAHAHKPRLLSTAAFIMGCGSLVMSMPHFTTGLYQLRGTIADTCTGTGNSTACTVNPQNSYLQNYLYVLILGQLLHGVGGTTLYSLGTVFIDENVKTKVSPIYIGILYAFSALGPAIGYIVGGQFLNIYVDFENVNVENVNITPQDPRWVGAWWLGFVMAGFLAWTVTVALCAYPRELPTAKEVRLTRESQAHQDGGEDEVNRPGFGKSIRDMPTAAKVILKNPTFVFVTLAGCTEGLVTSGFATFLPKLLQNQFGLTASWAAMLTGFVAVPGAAGGQLLGGIISSKMKLKVKGMLKLSMTACVMAALLAASFWISCETPSVFGVDIPYPNSTTVQVNNITAECNAGCGCTTSSFEPICLNGQEYFTPCHAGCLSSALVNGSKVYTDCSCIAEELGSNVSAAASITTGRCTAECWTLYLFLPIALVLILFTFMSATPATSVTLRCIPDGQRAFGLGLQWVFIRFLGTVPGPILFGAIIDGTCQLWQQNCTENGSCWIYDSALMGRNFFFLGLGVKCLTALFFFLAHYCYKPPSTRKMVKSMTQQTLNVRKVSTFSSASQTSNNL</sequence>
<dbReference type="RefSeq" id="XP_013409397.1">
    <property type="nucleotide sequence ID" value="XM_013553943.1"/>
</dbReference>
<dbReference type="KEGG" id="lak:106172983"/>
<feature type="transmembrane region" description="Helical" evidence="8">
    <location>
        <begin position="540"/>
        <end position="560"/>
    </location>
</feature>
<dbReference type="GO" id="GO:0016323">
    <property type="term" value="C:basolateral plasma membrane"/>
    <property type="evidence" value="ECO:0007669"/>
    <property type="project" value="TreeGrafter"/>
</dbReference>
<keyword evidence="3" id="KW-1003">Cell membrane</keyword>
<feature type="transmembrane region" description="Helical" evidence="8">
    <location>
        <begin position="351"/>
        <end position="372"/>
    </location>
</feature>
<dbReference type="GO" id="GO:0015347">
    <property type="term" value="F:sodium-independent organic anion transmembrane transporter activity"/>
    <property type="evidence" value="ECO:0007669"/>
    <property type="project" value="TreeGrafter"/>
</dbReference>
<keyword evidence="11" id="KW-1185">Reference proteome</keyword>
<accession>A0A1S3JG72</accession>
<keyword evidence="8" id="KW-0406">Ion transport</keyword>
<evidence type="ECO:0000256" key="1">
    <source>
        <dbReference type="ARBA" id="ARBA00004651"/>
    </source>
</evidence>
<evidence type="ECO:0000256" key="7">
    <source>
        <dbReference type="ARBA" id="ARBA00023157"/>
    </source>
</evidence>
<feature type="transmembrane region" description="Helical" evidence="8">
    <location>
        <begin position="275"/>
        <end position="299"/>
    </location>
</feature>
<feature type="transmembrane region" description="Helical" evidence="8">
    <location>
        <begin position="105"/>
        <end position="127"/>
    </location>
</feature>
<feature type="transmembrane region" description="Helical" evidence="8">
    <location>
        <begin position="190"/>
        <end position="216"/>
    </location>
</feature>
<evidence type="ECO:0000256" key="3">
    <source>
        <dbReference type="ARBA" id="ARBA00022475"/>
    </source>
</evidence>
<evidence type="ECO:0000256" key="4">
    <source>
        <dbReference type="ARBA" id="ARBA00022692"/>
    </source>
</evidence>
<dbReference type="Pfam" id="PF07648">
    <property type="entry name" value="Kazal_2"/>
    <property type="match status" value="1"/>
</dbReference>
<keyword evidence="7" id="KW-1015">Disulfide bond</keyword>
<comment type="subcellular location">
    <subcellularLocation>
        <location evidence="1 8">Cell membrane</location>
        <topology evidence="1 8">Multi-pass membrane protein</topology>
    </subcellularLocation>
</comment>
<keyword evidence="4 8" id="KW-0812">Transmembrane</keyword>
<feature type="transmembrane region" description="Helical" evidence="8">
    <location>
        <begin position="632"/>
        <end position="654"/>
    </location>
</feature>
<feature type="domain" description="Kazal-like" evidence="10">
    <location>
        <begin position="463"/>
        <end position="517"/>
    </location>
</feature>
<dbReference type="NCBIfam" id="TIGR00805">
    <property type="entry name" value="oat"/>
    <property type="match status" value="1"/>
</dbReference>
<dbReference type="InterPro" id="IPR036259">
    <property type="entry name" value="MFS_trans_sf"/>
</dbReference>
<evidence type="ECO:0000256" key="8">
    <source>
        <dbReference type="RuleBase" id="RU362056"/>
    </source>
</evidence>
<dbReference type="InterPro" id="IPR004156">
    <property type="entry name" value="OATP"/>
</dbReference>
<evidence type="ECO:0000259" key="9">
    <source>
        <dbReference type="PROSITE" id="PS50850"/>
    </source>
</evidence>
<dbReference type="GO" id="GO:0043252">
    <property type="term" value="P:sodium-independent organic anion transport"/>
    <property type="evidence" value="ECO:0007669"/>
    <property type="project" value="TreeGrafter"/>
</dbReference>
<dbReference type="InterPro" id="IPR002350">
    <property type="entry name" value="Kazal_dom"/>
</dbReference>
<dbReference type="Pfam" id="PF03137">
    <property type="entry name" value="OATP"/>
    <property type="match status" value="1"/>
</dbReference>
<dbReference type="InParanoid" id="A0A1S3JG72"/>
<feature type="transmembrane region" description="Helical" evidence="8">
    <location>
        <begin position="228"/>
        <end position="255"/>
    </location>
</feature>
<keyword evidence="6 8" id="KW-0472">Membrane</keyword>
<dbReference type="InterPro" id="IPR020846">
    <property type="entry name" value="MFS_dom"/>
</dbReference>
<feature type="transmembrane region" description="Helical" evidence="8">
    <location>
        <begin position="134"/>
        <end position="154"/>
    </location>
</feature>
<feature type="transmembrane region" description="Helical" evidence="8">
    <location>
        <begin position="384"/>
        <end position="409"/>
    </location>
</feature>
<dbReference type="OrthoDB" id="5062115at2759"/>
<feature type="transmembrane region" description="Helical" evidence="8">
    <location>
        <begin position="66"/>
        <end position="85"/>
    </location>
</feature>